<dbReference type="InterPro" id="IPR021395">
    <property type="entry name" value="DUF3035"/>
</dbReference>
<gene>
    <name evidence="2" type="ORF">DES40_1366</name>
</gene>
<dbReference type="PROSITE" id="PS51257">
    <property type="entry name" value="PROKAR_LIPOPROTEIN"/>
    <property type="match status" value="1"/>
</dbReference>
<organism evidence="2 3">
    <name type="scientific">Litorimonas taeanensis</name>
    <dbReference type="NCBI Taxonomy" id="568099"/>
    <lineage>
        <taxon>Bacteria</taxon>
        <taxon>Pseudomonadati</taxon>
        <taxon>Pseudomonadota</taxon>
        <taxon>Alphaproteobacteria</taxon>
        <taxon>Maricaulales</taxon>
        <taxon>Robiginitomaculaceae</taxon>
    </lineage>
</organism>
<evidence type="ECO:0000313" key="3">
    <source>
        <dbReference type="Proteomes" id="UP000282211"/>
    </source>
</evidence>
<evidence type="ECO:0000313" key="2">
    <source>
        <dbReference type="EMBL" id="RKQ72030.1"/>
    </source>
</evidence>
<proteinExistence type="predicted"/>
<name>A0A420WM20_9PROT</name>
<evidence type="ECO:0000256" key="1">
    <source>
        <dbReference type="SAM" id="SignalP"/>
    </source>
</evidence>
<feature type="chain" id="PRO_5019343475" evidence="1">
    <location>
        <begin position="28"/>
        <end position="180"/>
    </location>
</feature>
<sequence length="180" mass="19370">MRRIIAPIFLLTSASALLVGCSSTSKALGLTKEAPNEFNILTKAPLVVPPEYNLRPPRIGESSSENNYSQQAAREALIGDIDDTEPTRGEVVLMTKAGVGRANPEIRLEIDGQNSVERKTQSLTNRILFWNNGQLVDENGVIVPLDPEDEAQRLKSIEAATGGGEVTITKRPGGPKLPGL</sequence>
<dbReference type="AlphaFoldDB" id="A0A420WM20"/>
<protein>
    <submittedName>
        <fullName evidence="2">Beta-barrel assembly complex subunit BamF</fullName>
    </submittedName>
</protein>
<comment type="caution">
    <text evidence="2">The sequence shown here is derived from an EMBL/GenBank/DDBJ whole genome shotgun (WGS) entry which is preliminary data.</text>
</comment>
<dbReference type="EMBL" id="RBII01000001">
    <property type="protein sequence ID" value="RKQ72030.1"/>
    <property type="molecule type" value="Genomic_DNA"/>
</dbReference>
<accession>A0A420WM20</accession>
<dbReference type="InParanoid" id="A0A420WM20"/>
<reference evidence="2 3" key="1">
    <citation type="submission" date="2018-10" db="EMBL/GenBank/DDBJ databases">
        <title>Genomic Encyclopedia of Type Strains, Phase IV (KMG-IV): sequencing the most valuable type-strain genomes for metagenomic binning, comparative biology and taxonomic classification.</title>
        <authorList>
            <person name="Goeker M."/>
        </authorList>
    </citation>
    <scope>NUCLEOTIDE SEQUENCE [LARGE SCALE GENOMIC DNA]</scope>
    <source>
        <strain evidence="2 3">DSM 22008</strain>
    </source>
</reference>
<dbReference type="OrthoDB" id="8478256at2"/>
<dbReference type="RefSeq" id="WP_121099880.1">
    <property type="nucleotide sequence ID" value="NZ_RBII01000001.1"/>
</dbReference>
<keyword evidence="1" id="KW-0732">Signal</keyword>
<dbReference type="Pfam" id="PF11233">
    <property type="entry name" value="DUF3035"/>
    <property type="match status" value="1"/>
</dbReference>
<dbReference type="Proteomes" id="UP000282211">
    <property type="component" value="Unassembled WGS sequence"/>
</dbReference>
<keyword evidence="3" id="KW-1185">Reference proteome</keyword>
<feature type="signal peptide" evidence="1">
    <location>
        <begin position="1"/>
        <end position="27"/>
    </location>
</feature>